<proteinExistence type="inferred from homology"/>
<comment type="pathway">
    <text evidence="1">Amino-acid biosynthesis; L-isoleucine biosynthesis; 2-oxobutanoate from pyruvate: step 1/3.</text>
</comment>
<dbReference type="PANTHER" id="PTHR43538:SF1">
    <property type="entry name" value="(R)-CITRAMALATE SYNTHASE"/>
    <property type="match status" value="1"/>
</dbReference>
<dbReference type="InterPro" id="IPR013785">
    <property type="entry name" value="Aldolase_TIM"/>
</dbReference>
<dbReference type="InterPro" id="IPR000891">
    <property type="entry name" value="PYR_CT"/>
</dbReference>
<sequence length="595" mass="63506">MLLLPPTAPVLIYDTTLRDGAQGEDISLSVADKLSIFARLADFGADYIEGGWPGSNRKDAEFFAAAASSPAFPRLVAFGSTRRKSGEASSDPQVAALLAAGTESLCIVAKAHRWQVTDILSASPEENLAMIEDTVSFLSAAPNSKRVFVDLEHFFDGYKWDAGYSLACCRAAMEGGAASLVLCDTNGGTTPWEVAEITAAVVGEFPGVGVGVHCHNDMEMAVANSLAAVNAGANLVQGTINGIGERTGNANLVSIIPSLGLVMRRTLRCLPNLPQLTDLSRFVCEVANQQPRASQPFVGKSAHAHKGGLHVAAIQKNPYSYQFIDPADVGNRQRVLVSELSGRQNILRQVKEIGLGNEEEWAGGKASLILERVKALESIGFSFEGAPASVELMLLHAGGTYCSPFRVLDFSLIVQDTHLDSGSRVVEKQRRRFGINGADASQLQSGSVRATVNVRTVNPKILLPFPECELSADEDPVIERLDVSDGNGPVDALSAALRKGLEPSFPHLRGVTLKDFKVRILDDSAATSAAVRVLISMEEESSGKTWDTVGCDRNLISASMNALVDGYEYACIQHSSACALCEEPEAGMKLQMEKA</sequence>
<dbReference type="InterPro" id="IPR013709">
    <property type="entry name" value="2-isopropylmalate_synth_dimer"/>
</dbReference>
<evidence type="ECO:0000256" key="8">
    <source>
        <dbReference type="ARBA" id="ARBA00023304"/>
    </source>
</evidence>
<name>A0ABQ6N9I9_9STRA</name>
<dbReference type="Pfam" id="PF22617">
    <property type="entry name" value="HCS_D2"/>
    <property type="match status" value="1"/>
</dbReference>
<dbReference type="PROSITE" id="PS50991">
    <property type="entry name" value="PYR_CT"/>
    <property type="match status" value="1"/>
</dbReference>
<keyword evidence="13" id="KW-1185">Reference proteome</keyword>
<dbReference type="InterPro" id="IPR054691">
    <property type="entry name" value="LeuA/HCS_post-cat"/>
</dbReference>
<dbReference type="EC" id="2.3.3.13" evidence="3"/>
<dbReference type="NCBIfam" id="TIGR00977">
    <property type="entry name" value="citramal_synth"/>
    <property type="match status" value="1"/>
</dbReference>
<dbReference type="PROSITE" id="PS00815">
    <property type="entry name" value="AIPM_HOMOCIT_SYNTH_1"/>
    <property type="match status" value="1"/>
</dbReference>
<comment type="similarity">
    <text evidence="2 10">Belongs to the alpha-IPM synthase/homocitrate synthase family.</text>
</comment>
<keyword evidence="7 10" id="KW-0808">Transferase</keyword>
<evidence type="ECO:0000256" key="2">
    <source>
        <dbReference type="ARBA" id="ARBA00006154"/>
    </source>
</evidence>
<dbReference type="SMART" id="SM00917">
    <property type="entry name" value="LeuA_dimer"/>
    <property type="match status" value="1"/>
</dbReference>
<dbReference type="Gene3D" id="3.30.160.270">
    <property type="match status" value="1"/>
</dbReference>
<dbReference type="InterPro" id="IPR036230">
    <property type="entry name" value="LeuA_allosteric_dom_sf"/>
</dbReference>
<evidence type="ECO:0000256" key="9">
    <source>
        <dbReference type="ARBA" id="ARBA00034330"/>
    </source>
</evidence>
<dbReference type="EC" id="2.3.3.21" evidence="9"/>
<dbReference type="PANTHER" id="PTHR43538">
    <property type="entry name" value="ALPHA-IPM SYNTHASE/HOMOCITRATE SYNTHASE"/>
    <property type="match status" value="1"/>
</dbReference>
<organism evidence="12 13">
    <name type="scientific">Tetraparma gracilis</name>
    <dbReference type="NCBI Taxonomy" id="2962635"/>
    <lineage>
        <taxon>Eukaryota</taxon>
        <taxon>Sar</taxon>
        <taxon>Stramenopiles</taxon>
        <taxon>Ochrophyta</taxon>
        <taxon>Bolidophyceae</taxon>
        <taxon>Parmales</taxon>
        <taxon>Triparmaceae</taxon>
        <taxon>Tetraparma</taxon>
    </lineage>
</organism>
<evidence type="ECO:0000256" key="3">
    <source>
        <dbReference type="ARBA" id="ARBA00012973"/>
    </source>
</evidence>
<dbReference type="Pfam" id="PF08502">
    <property type="entry name" value="LeuA_dimer"/>
    <property type="match status" value="1"/>
</dbReference>
<evidence type="ECO:0000256" key="6">
    <source>
        <dbReference type="ARBA" id="ARBA00022624"/>
    </source>
</evidence>
<dbReference type="EMBL" id="BRYB01006567">
    <property type="protein sequence ID" value="GMI51933.1"/>
    <property type="molecule type" value="Genomic_DNA"/>
</dbReference>
<dbReference type="SUPFAM" id="SSF51569">
    <property type="entry name" value="Aldolase"/>
    <property type="match status" value="1"/>
</dbReference>
<dbReference type="Gene3D" id="1.10.238.260">
    <property type="match status" value="1"/>
</dbReference>
<evidence type="ECO:0000256" key="5">
    <source>
        <dbReference type="ARBA" id="ARBA00022605"/>
    </source>
</evidence>
<dbReference type="InterPro" id="IPR005675">
    <property type="entry name" value="Citramal_synthase"/>
</dbReference>
<evidence type="ECO:0000256" key="1">
    <source>
        <dbReference type="ARBA" id="ARBA00004743"/>
    </source>
</evidence>
<evidence type="ECO:0000313" key="13">
    <source>
        <dbReference type="Proteomes" id="UP001165060"/>
    </source>
</evidence>
<dbReference type="Proteomes" id="UP001165060">
    <property type="component" value="Unassembled WGS sequence"/>
</dbReference>
<evidence type="ECO:0000259" key="11">
    <source>
        <dbReference type="PROSITE" id="PS50991"/>
    </source>
</evidence>
<dbReference type="Pfam" id="PF00682">
    <property type="entry name" value="HMGL-like"/>
    <property type="match status" value="1"/>
</dbReference>
<keyword evidence="5" id="KW-0028">Amino-acid biosynthesis</keyword>
<accession>A0ABQ6N9I9</accession>
<keyword evidence="6" id="KW-0412">Isoleucine biosynthesis</keyword>
<gene>
    <name evidence="12" type="ORF">TeGR_g11836</name>
</gene>
<dbReference type="InterPro" id="IPR002034">
    <property type="entry name" value="AIPM/Hcit_synth_CS"/>
</dbReference>
<evidence type="ECO:0000256" key="10">
    <source>
        <dbReference type="RuleBase" id="RU003523"/>
    </source>
</evidence>
<reference evidence="12 13" key="1">
    <citation type="journal article" date="2023" name="Commun. Biol.">
        <title>Genome analysis of Parmales, the sister group of diatoms, reveals the evolutionary specialization of diatoms from phago-mixotrophs to photoautotrophs.</title>
        <authorList>
            <person name="Ban H."/>
            <person name="Sato S."/>
            <person name="Yoshikawa S."/>
            <person name="Yamada K."/>
            <person name="Nakamura Y."/>
            <person name="Ichinomiya M."/>
            <person name="Sato N."/>
            <person name="Blanc-Mathieu R."/>
            <person name="Endo H."/>
            <person name="Kuwata A."/>
            <person name="Ogata H."/>
        </authorList>
    </citation>
    <scope>NUCLEOTIDE SEQUENCE [LARGE SCALE GENOMIC DNA]</scope>
</reference>
<feature type="domain" description="Pyruvate carboxyltransferase" evidence="11">
    <location>
        <begin position="10"/>
        <end position="277"/>
    </location>
</feature>
<evidence type="ECO:0000256" key="4">
    <source>
        <dbReference type="ARBA" id="ARBA00022325"/>
    </source>
</evidence>
<keyword evidence="8" id="KW-0100">Branched-chain amino acid biosynthesis</keyword>
<dbReference type="CDD" id="cd07941">
    <property type="entry name" value="DRE_TIM_LeuA3"/>
    <property type="match status" value="1"/>
</dbReference>
<comment type="caution">
    <text evidence="12">The sequence shown here is derived from an EMBL/GenBank/DDBJ whole genome shotgun (WGS) entry which is preliminary data.</text>
</comment>
<dbReference type="SUPFAM" id="SSF110921">
    <property type="entry name" value="2-isopropylmalate synthase LeuA, allosteric (dimerisation) domain"/>
    <property type="match status" value="1"/>
</dbReference>
<protein>
    <recommendedName>
        <fullName evidence="4">(R)-citramalate synthase</fullName>
        <ecNumber evidence="3">2.3.3.13</ecNumber>
        <ecNumber evidence="9">2.3.3.21</ecNumber>
    </recommendedName>
</protein>
<dbReference type="Gene3D" id="3.20.20.70">
    <property type="entry name" value="Aldolase class I"/>
    <property type="match status" value="1"/>
</dbReference>
<evidence type="ECO:0000256" key="7">
    <source>
        <dbReference type="ARBA" id="ARBA00022679"/>
    </source>
</evidence>
<evidence type="ECO:0000313" key="12">
    <source>
        <dbReference type="EMBL" id="GMI51933.1"/>
    </source>
</evidence>